<dbReference type="InterPro" id="IPR012340">
    <property type="entry name" value="NA-bd_OB-fold"/>
</dbReference>
<keyword evidence="14" id="KW-0238">DNA-binding</keyword>
<dbReference type="InterPro" id="IPR014143">
    <property type="entry name" value="NHEJ_ligase_prk"/>
</dbReference>
<keyword evidence="13" id="KW-0239">DNA-directed DNA polymerase</keyword>
<dbReference type="GO" id="GO:0003910">
    <property type="term" value="F:DNA ligase (ATP) activity"/>
    <property type="evidence" value="ECO:0007669"/>
    <property type="project" value="UniProtKB-EC"/>
</dbReference>
<evidence type="ECO:0000313" key="24">
    <source>
        <dbReference type="Proteomes" id="UP001326110"/>
    </source>
</evidence>
<gene>
    <name evidence="23" type="primary">ligD</name>
    <name evidence="23" type="ORF">SR858_15505</name>
</gene>
<keyword evidence="9" id="KW-0227">DNA damage</keyword>
<evidence type="ECO:0000256" key="9">
    <source>
        <dbReference type="ARBA" id="ARBA00022763"/>
    </source>
</evidence>
<evidence type="ECO:0000256" key="3">
    <source>
        <dbReference type="ARBA" id="ARBA00022598"/>
    </source>
</evidence>
<keyword evidence="3 23" id="KW-0436">Ligase</keyword>
<dbReference type="Gene3D" id="2.40.50.140">
    <property type="entry name" value="Nucleic acid-binding proteins"/>
    <property type="match status" value="1"/>
</dbReference>
<dbReference type="PROSITE" id="PS50160">
    <property type="entry name" value="DNA_LIGASE_A3"/>
    <property type="match status" value="1"/>
</dbReference>
<dbReference type="EC" id="6.5.1.1" evidence="2"/>
<keyword evidence="24" id="KW-1185">Reference proteome</keyword>
<dbReference type="InterPro" id="IPR012309">
    <property type="entry name" value="DNA_ligase_ATP-dep_C"/>
</dbReference>
<keyword evidence="8" id="KW-0547">Nucleotide-binding</keyword>
<evidence type="ECO:0000256" key="12">
    <source>
        <dbReference type="ARBA" id="ARBA00022840"/>
    </source>
</evidence>
<evidence type="ECO:0000256" key="10">
    <source>
        <dbReference type="ARBA" id="ARBA00022801"/>
    </source>
</evidence>
<dbReference type="NCBIfam" id="NF004628">
    <property type="entry name" value="PRK05972.1"/>
    <property type="match status" value="1"/>
</dbReference>
<keyword evidence="4" id="KW-0808">Transferase</keyword>
<feature type="compositionally biased region" description="Low complexity" evidence="21">
    <location>
        <begin position="231"/>
        <end position="255"/>
    </location>
</feature>
<dbReference type="NCBIfam" id="TIGR02779">
    <property type="entry name" value="NHEJ_ligase_lig"/>
    <property type="match status" value="1"/>
</dbReference>
<keyword evidence="6" id="KW-0540">Nuclease</keyword>
<evidence type="ECO:0000256" key="13">
    <source>
        <dbReference type="ARBA" id="ARBA00022932"/>
    </source>
</evidence>
<evidence type="ECO:0000256" key="19">
    <source>
        <dbReference type="ARBA" id="ARBA00029943"/>
    </source>
</evidence>
<dbReference type="Gene3D" id="3.30.470.30">
    <property type="entry name" value="DNA ligase/mRNA capping enzyme"/>
    <property type="match status" value="1"/>
</dbReference>
<dbReference type="InterPro" id="IPR052171">
    <property type="entry name" value="NHEJ_LigD"/>
</dbReference>
<dbReference type="PANTHER" id="PTHR42705:SF2">
    <property type="entry name" value="BIFUNCTIONAL NON-HOMOLOGOUS END JOINING PROTEIN LIGD"/>
    <property type="match status" value="1"/>
</dbReference>
<accession>A0ABZ0XSF5</accession>
<evidence type="ECO:0000256" key="7">
    <source>
        <dbReference type="ARBA" id="ARBA00022723"/>
    </source>
</evidence>
<keyword evidence="10" id="KW-0378">Hydrolase</keyword>
<comment type="cofactor">
    <cofactor evidence="1">
        <name>Mn(2+)</name>
        <dbReference type="ChEBI" id="CHEBI:29035"/>
    </cofactor>
</comment>
<proteinExistence type="predicted"/>
<evidence type="ECO:0000256" key="17">
    <source>
        <dbReference type="ARBA" id="ARBA00023211"/>
    </source>
</evidence>
<keyword evidence="12" id="KW-0067">ATP-binding</keyword>
<name>A0ABZ0XSF5_9BURK</name>
<dbReference type="InterPro" id="IPR014146">
    <property type="entry name" value="LigD_ligase_dom"/>
</dbReference>
<evidence type="ECO:0000256" key="8">
    <source>
        <dbReference type="ARBA" id="ARBA00022741"/>
    </source>
</evidence>
<dbReference type="InterPro" id="IPR033651">
    <property type="entry name" value="PaeLigD_Pol-like"/>
</dbReference>
<dbReference type="NCBIfam" id="TIGR02776">
    <property type="entry name" value="NHEJ_ligase_prk"/>
    <property type="match status" value="1"/>
</dbReference>
<dbReference type="Pfam" id="PF21686">
    <property type="entry name" value="LigD_Prim-Pol"/>
    <property type="match status" value="1"/>
</dbReference>
<dbReference type="Proteomes" id="UP001326110">
    <property type="component" value="Chromosome"/>
</dbReference>
<feature type="domain" description="ATP-dependent DNA ligase family profile" evidence="22">
    <location>
        <begin position="365"/>
        <end position="479"/>
    </location>
</feature>
<dbReference type="NCBIfam" id="TIGR02778">
    <property type="entry name" value="ligD_pol"/>
    <property type="match status" value="1"/>
</dbReference>
<comment type="catalytic activity">
    <reaction evidence="20">
        <text>ATP + (deoxyribonucleotide)n-3'-hydroxyl + 5'-phospho-(deoxyribonucleotide)m = (deoxyribonucleotide)n+m + AMP + diphosphate.</text>
        <dbReference type="EC" id="6.5.1.1"/>
    </reaction>
</comment>
<sequence>MTASLKTYKSKRDFTITPEPAEGGAEGGEHLAFVIQKHWASRLHYDFRLELDGVMMSWAVPKGPSYDTHDKRMAVHVEDHPISYNDFEGTIPARQYGAGKVIIWDKGSWRPLDDPRKGLAAGNLKFTLHGHKLRGRWVLVRMRGKGEKQEPWLLIKEKDDYARPATEFSVIDEMPDSVKALPMPEGAGKLTPVPAKASNTGPGAAATKAAKASNATKTVKVTKTAKDNDANEAAQAANGTRAATAARPAKAAKAPSKVALPEKLSPQLATLVDGPPSNPQDWLFEIKFDGYRILARVDGKDIRLITRNGNDWTHKLQPLQKALTSMKLPPGWYDGEIVVHNDAGRPDFGLLQNAFDANAPGDIVYFLFDAPYLDGRDLRGTPLEERRAQLQAVLDQRPNDTVRYSAALAAAPEDMIAAACSMGLEGIIGKRRDASYTARRSGSWIKLKCGQRQEFVIGGYTDPQGARSSFGSLLLGTYDADGALRYAGNVGSGFDGDALRDLKAKMDKLAVAKSPFAASREIDRKAHWLKPTLVAEVAFGEWTSAGSIRHAVFKGLRTDKQATAIVRELPAHLKEEPAVTDTDTESMVARKLPASLKVTNPDRVIDKQTGATKIDLVRYYALVGALMLPHLKGRPVSLVRAPAGVGGELFFQKHADTDKMDGVRNLKQSLDPGHAPMLEVATQKGLLSAAQWNVVELHTQNANATTYEKPNRMVFDLDPGKGIDWKQVQEAAMLMKAFLDHLGLPAFLKTSGGKGLHVVVPIKPGYGWDDVKAFSQAIVAHMAHNIPERFVLKSGPSNRVGKIFIDYLRNGRGSTTACAWSARARPGLGISVPVSWEELGELRGGDHWTVATVHTRLDVGNAPWDGYAKAAKGLAPAMKMLDFKPEK</sequence>
<keyword evidence="17" id="KW-0464">Manganese</keyword>
<keyword evidence="7" id="KW-0479">Metal-binding</keyword>
<dbReference type="Pfam" id="PF13298">
    <property type="entry name" value="LigD_N"/>
    <property type="match status" value="1"/>
</dbReference>
<feature type="region of interest" description="Disordered" evidence="21">
    <location>
        <begin position="230"/>
        <end position="258"/>
    </location>
</feature>
<dbReference type="SUPFAM" id="SSF50249">
    <property type="entry name" value="Nucleic acid-binding proteins"/>
    <property type="match status" value="1"/>
</dbReference>
<dbReference type="CDD" id="cd04862">
    <property type="entry name" value="PaeLigD_Pol_like"/>
    <property type="match status" value="1"/>
</dbReference>
<dbReference type="Gene3D" id="3.30.1490.70">
    <property type="match status" value="1"/>
</dbReference>
<evidence type="ECO:0000256" key="11">
    <source>
        <dbReference type="ARBA" id="ARBA00022839"/>
    </source>
</evidence>
<dbReference type="CDD" id="cd07971">
    <property type="entry name" value="OBF_DNA_ligase_LigD"/>
    <property type="match status" value="1"/>
</dbReference>
<evidence type="ECO:0000256" key="5">
    <source>
        <dbReference type="ARBA" id="ARBA00022695"/>
    </source>
</evidence>
<dbReference type="Pfam" id="PF01068">
    <property type="entry name" value="DNA_ligase_A_M"/>
    <property type="match status" value="1"/>
</dbReference>
<dbReference type="GeneID" id="43161831"/>
<evidence type="ECO:0000256" key="21">
    <source>
        <dbReference type="SAM" id="MobiDB-lite"/>
    </source>
</evidence>
<dbReference type="SUPFAM" id="SSF56091">
    <property type="entry name" value="DNA ligase/mRNA capping enzyme, catalytic domain"/>
    <property type="match status" value="1"/>
</dbReference>
<keyword evidence="5" id="KW-0548">Nucleotidyltransferase</keyword>
<evidence type="ECO:0000259" key="22">
    <source>
        <dbReference type="PROSITE" id="PS50160"/>
    </source>
</evidence>
<dbReference type="CDD" id="cd07906">
    <property type="entry name" value="Adenylation_DNA_ligase_LigD_LigC"/>
    <property type="match status" value="1"/>
</dbReference>
<dbReference type="InterPro" id="IPR014144">
    <property type="entry name" value="LigD_PE_domain"/>
</dbReference>
<evidence type="ECO:0000256" key="1">
    <source>
        <dbReference type="ARBA" id="ARBA00001936"/>
    </source>
</evidence>
<keyword evidence="16" id="KW-0234">DNA repair</keyword>
<evidence type="ECO:0000256" key="6">
    <source>
        <dbReference type="ARBA" id="ARBA00022722"/>
    </source>
</evidence>
<evidence type="ECO:0000256" key="2">
    <source>
        <dbReference type="ARBA" id="ARBA00012727"/>
    </source>
</evidence>
<feature type="region of interest" description="Disordered" evidence="21">
    <location>
        <begin position="179"/>
        <end position="211"/>
    </location>
</feature>
<evidence type="ECO:0000313" key="23">
    <source>
        <dbReference type="EMBL" id="WQH02483.1"/>
    </source>
</evidence>
<evidence type="ECO:0000256" key="18">
    <source>
        <dbReference type="ARBA" id="ARBA00023268"/>
    </source>
</evidence>
<evidence type="ECO:0000256" key="16">
    <source>
        <dbReference type="ARBA" id="ARBA00023204"/>
    </source>
</evidence>
<evidence type="ECO:0000256" key="4">
    <source>
        <dbReference type="ARBA" id="ARBA00022679"/>
    </source>
</evidence>
<keyword evidence="18" id="KW-0511">Multifunctional enzyme</keyword>
<protein>
    <recommendedName>
        <fullName evidence="2">DNA ligase (ATP)</fullName>
        <ecNumber evidence="2">6.5.1.1</ecNumber>
    </recommendedName>
    <alternativeName>
        <fullName evidence="19">NHEJ DNA polymerase</fullName>
    </alternativeName>
</protein>
<keyword evidence="11" id="KW-0269">Exonuclease</keyword>
<keyword evidence="15" id="KW-0233">DNA recombination</keyword>
<dbReference type="EMBL" id="CP140152">
    <property type="protein sequence ID" value="WQH02483.1"/>
    <property type="molecule type" value="Genomic_DNA"/>
</dbReference>
<evidence type="ECO:0000256" key="14">
    <source>
        <dbReference type="ARBA" id="ARBA00023125"/>
    </source>
</evidence>
<dbReference type="NCBIfam" id="TIGR02777">
    <property type="entry name" value="LigD_PE_dom"/>
    <property type="match status" value="1"/>
</dbReference>
<dbReference type="RefSeq" id="WP_019919908.1">
    <property type="nucleotide sequence ID" value="NZ_CP140152.1"/>
</dbReference>
<dbReference type="InterPro" id="IPR014145">
    <property type="entry name" value="LigD_pol_dom"/>
</dbReference>
<evidence type="ECO:0000256" key="20">
    <source>
        <dbReference type="ARBA" id="ARBA00034003"/>
    </source>
</evidence>
<dbReference type="InterPro" id="IPR012310">
    <property type="entry name" value="DNA_ligase_ATP-dep_cent"/>
</dbReference>
<dbReference type="Pfam" id="PF04679">
    <property type="entry name" value="DNA_ligase_A_C"/>
    <property type="match status" value="1"/>
</dbReference>
<dbReference type="PANTHER" id="PTHR42705">
    <property type="entry name" value="BIFUNCTIONAL NON-HOMOLOGOUS END JOINING PROTEIN LIGD"/>
    <property type="match status" value="1"/>
</dbReference>
<reference evidence="23 24" key="1">
    <citation type="submission" date="2023-11" db="EMBL/GenBank/DDBJ databases">
        <title>MicrobeMod: A computational toolkit for identifying prokaryotic methylation and restriction-modification with nanopore sequencing.</title>
        <authorList>
            <person name="Crits-Christoph A."/>
            <person name="Kang S.C."/>
            <person name="Lee H."/>
            <person name="Ostrov N."/>
        </authorList>
    </citation>
    <scope>NUCLEOTIDE SEQUENCE [LARGE SCALE GENOMIC DNA]</scope>
    <source>
        <strain evidence="23 24">ATCC 25935</strain>
    </source>
</reference>
<dbReference type="Gene3D" id="3.90.920.10">
    <property type="entry name" value="DNA primase, PRIM domain"/>
    <property type="match status" value="1"/>
</dbReference>
<organism evidence="23 24">
    <name type="scientific">Duganella zoogloeoides</name>
    <dbReference type="NCBI Taxonomy" id="75659"/>
    <lineage>
        <taxon>Bacteria</taxon>
        <taxon>Pseudomonadati</taxon>
        <taxon>Pseudomonadota</taxon>
        <taxon>Betaproteobacteria</taxon>
        <taxon>Burkholderiales</taxon>
        <taxon>Oxalobacteraceae</taxon>
        <taxon>Telluria group</taxon>
        <taxon>Duganella</taxon>
    </lineage>
</organism>
<evidence type="ECO:0000256" key="15">
    <source>
        <dbReference type="ARBA" id="ARBA00023172"/>
    </source>
</evidence>